<evidence type="ECO:0000259" key="6">
    <source>
        <dbReference type="PROSITE" id="PS50043"/>
    </source>
</evidence>
<protein>
    <submittedName>
        <fullName evidence="8">Response regulator transcription factor</fullName>
    </submittedName>
</protein>
<dbReference type="Pfam" id="PF00072">
    <property type="entry name" value="Response_reg"/>
    <property type="match status" value="1"/>
</dbReference>
<dbReference type="RefSeq" id="WP_348951713.1">
    <property type="nucleotide sequence ID" value="NZ_JBDZYD010000005.1"/>
</dbReference>
<comment type="caution">
    <text evidence="8">The sequence shown here is derived from an EMBL/GenBank/DDBJ whole genome shotgun (WGS) entry which is preliminary data.</text>
</comment>
<sequence>MIRVMLVDDHPVVREGLRGMLEAEDDLTVVGEAGSGDEAVALDRVAEPDVVLMDLRMPGLDGVGATRRILRERPGRRIVVLTTYETDADILRAVEAGASGYLLKDASRTELANAIRAAARGETVLAPSVAGKLVKRVRSPEPQPPPLSAREVEVLRLVAKGGTNADIGRALHISEATVKTHLLRVFGKLGVSDRTAAVTTAMARRLLD</sequence>
<dbReference type="PANTHER" id="PTHR43214:SF24">
    <property type="entry name" value="TRANSCRIPTIONAL REGULATORY PROTEIN NARL-RELATED"/>
    <property type="match status" value="1"/>
</dbReference>
<dbReference type="PANTHER" id="PTHR43214">
    <property type="entry name" value="TWO-COMPONENT RESPONSE REGULATOR"/>
    <property type="match status" value="1"/>
</dbReference>
<reference evidence="8 9" key="1">
    <citation type="submission" date="2024-05" db="EMBL/GenBank/DDBJ databases">
        <authorList>
            <person name="Zhao H."/>
            <person name="Xu Y."/>
            <person name="Lin S."/>
            <person name="Spain J.C."/>
            <person name="Zhou N.-Y."/>
        </authorList>
    </citation>
    <scope>NUCLEOTIDE SEQUENCE [LARGE SCALE GENOMIC DNA]</scope>
    <source>
        <strain evidence="8 9">NEAU-NG30</strain>
    </source>
</reference>
<keyword evidence="1 5" id="KW-0597">Phosphoprotein</keyword>
<dbReference type="InterPro" id="IPR039420">
    <property type="entry name" value="WalR-like"/>
</dbReference>
<feature type="domain" description="Response regulatory" evidence="7">
    <location>
        <begin position="3"/>
        <end position="119"/>
    </location>
</feature>
<feature type="domain" description="HTH luxR-type" evidence="6">
    <location>
        <begin position="140"/>
        <end position="205"/>
    </location>
</feature>
<evidence type="ECO:0000313" key="8">
    <source>
        <dbReference type="EMBL" id="MEQ0560692.1"/>
    </source>
</evidence>
<dbReference type="InterPro" id="IPR001789">
    <property type="entry name" value="Sig_transdc_resp-reg_receiver"/>
</dbReference>
<proteinExistence type="predicted"/>
<gene>
    <name evidence="8" type="ORF">ABJI51_16520</name>
</gene>
<dbReference type="SMART" id="SM00421">
    <property type="entry name" value="HTH_LUXR"/>
    <property type="match status" value="1"/>
</dbReference>
<dbReference type="Gene3D" id="3.40.50.2300">
    <property type="match status" value="1"/>
</dbReference>
<dbReference type="Pfam" id="PF00196">
    <property type="entry name" value="GerE"/>
    <property type="match status" value="1"/>
</dbReference>
<dbReference type="CDD" id="cd17535">
    <property type="entry name" value="REC_NarL-like"/>
    <property type="match status" value="1"/>
</dbReference>
<organism evidence="8 9">
    <name type="scientific">Amycolatopsis melonis</name>
    <dbReference type="NCBI Taxonomy" id="3156488"/>
    <lineage>
        <taxon>Bacteria</taxon>
        <taxon>Bacillati</taxon>
        <taxon>Actinomycetota</taxon>
        <taxon>Actinomycetes</taxon>
        <taxon>Pseudonocardiales</taxon>
        <taxon>Pseudonocardiaceae</taxon>
        <taxon>Amycolatopsis</taxon>
    </lineage>
</organism>
<dbReference type="SMART" id="SM00448">
    <property type="entry name" value="REC"/>
    <property type="match status" value="1"/>
</dbReference>
<name>A0ABV0LH60_9PSEU</name>
<dbReference type="SUPFAM" id="SSF46894">
    <property type="entry name" value="C-terminal effector domain of the bipartite response regulators"/>
    <property type="match status" value="1"/>
</dbReference>
<dbReference type="PRINTS" id="PR00038">
    <property type="entry name" value="HTHLUXR"/>
</dbReference>
<evidence type="ECO:0000256" key="5">
    <source>
        <dbReference type="PROSITE-ProRule" id="PRU00169"/>
    </source>
</evidence>
<dbReference type="PROSITE" id="PS00622">
    <property type="entry name" value="HTH_LUXR_1"/>
    <property type="match status" value="1"/>
</dbReference>
<evidence type="ECO:0000256" key="2">
    <source>
        <dbReference type="ARBA" id="ARBA00023015"/>
    </source>
</evidence>
<dbReference type="InterPro" id="IPR000792">
    <property type="entry name" value="Tscrpt_reg_LuxR_C"/>
</dbReference>
<evidence type="ECO:0000256" key="4">
    <source>
        <dbReference type="ARBA" id="ARBA00023163"/>
    </source>
</evidence>
<dbReference type="PROSITE" id="PS50110">
    <property type="entry name" value="RESPONSE_REGULATORY"/>
    <property type="match status" value="1"/>
</dbReference>
<dbReference type="SUPFAM" id="SSF52172">
    <property type="entry name" value="CheY-like"/>
    <property type="match status" value="1"/>
</dbReference>
<keyword evidence="2" id="KW-0805">Transcription regulation</keyword>
<keyword evidence="9" id="KW-1185">Reference proteome</keyword>
<dbReference type="InterPro" id="IPR011006">
    <property type="entry name" value="CheY-like_superfamily"/>
</dbReference>
<dbReference type="InterPro" id="IPR058245">
    <property type="entry name" value="NreC/VraR/RcsB-like_REC"/>
</dbReference>
<evidence type="ECO:0000256" key="1">
    <source>
        <dbReference type="ARBA" id="ARBA00022553"/>
    </source>
</evidence>
<dbReference type="CDD" id="cd06170">
    <property type="entry name" value="LuxR_C_like"/>
    <property type="match status" value="1"/>
</dbReference>
<keyword evidence="4" id="KW-0804">Transcription</keyword>
<accession>A0ABV0LH60</accession>
<evidence type="ECO:0000256" key="3">
    <source>
        <dbReference type="ARBA" id="ARBA00023125"/>
    </source>
</evidence>
<dbReference type="EMBL" id="JBDZYD010000005">
    <property type="protein sequence ID" value="MEQ0560692.1"/>
    <property type="molecule type" value="Genomic_DNA"/>
</dbReference>
<dbReference type="PROSITE" id="PS50043">
    <property type="entry name" value="HTH_LUXR_2"/>
    <property type="match status" value="1"/>
</dbReference>
<keyword evidence="3" id="KW-0238">DNA-binding</keyword>
<feature type="modified residue" description="4-aspartylphosphate" evidence="5">
    <location>
        <position position="54"/>
    </location>
</feature>
<evidence type="ECO:0000313" key="9">
    <source>
        <dbReference type="Proteomes" id="UP001440984"/>
    </source>
</evidence>
<evidence type="ECO:0000259" key="7">
    <source>
        <dbReference type="PROSITE" id="PS50110"/>
    </source>
</evidence>
<dbReference type="Proteomes" id="UP001440984">
    <property type="component" value="Unassembled WGS sequence"/>
</dbReference>
<dbReference type="InterPro" id="IPR016032">
    <property type="entry name" value="Sig_transdc_resp-reg_C-effctor"/>
</dbReference>